<evidence type="ECO:0000256" key="1">
    <source>
        <dbReference type="SAM" id="SignalP"/>
    </source>
</evidence>
<dbReference type="Proteomes" id="UP000187203">
    <property type="component" value="Unassembled WGS sequence"/>
</dbReference>
<reference evidence="3" key="1">
    <citation type="submission" date="2013-09" db="EMBL/GenBank/DDBJ databases">
        <title>Corchorus olitorius genome sequencing.</title>
        <authorList>
            <person name="Alam M."/>
            <person name="Haque M.S."/>
            <person name="Islam M.S."/>
            <person name="Emdad E.M."/>
            <person name="Islam M.M."/>
            <person name="Ahmed B."/>
            <person name="Halim A."/>
            <person name="Hossen Q.M.M."/>
            <person name="Hossain M.Z."/>
            <person name="Ahmed R."/>
            <person name="Khan M.M."/>
            <person name="Islam R."/>
            <person name="Rashid M.M."/>
            <person name="Khan S.A."/>
            <person name="Rahman M.S."/>
            <person name="Alam M."/>
            <person name="Yahiya A.S."/>
            <person name="Khan M.S."/>
            <person name="Azam M.S."/>
            <person name="Haque T."/>
            <person name="Lashkar M.Z.H."/>
            <person name="Akhand A.I."/>
            <person name="Morshed G."/>
            <person name="Roy S."/>
            <person name="Uddin K.S."/>
            <person name="Rabeya T."/>
            <person name="Hossain A.S."/>
            <person name="Chowdhury A."/>
            <person name="Snigdha A.R."/>
            <person name="Mortoza M.S."/>
            <person name="Matin S.A."/>
            <person name="Hoque S.M.E."/>
            <person name="Islam M.K."/>
            <person name="Roy D.K."/>
            <person name="Haider R."/>
            <person name="Moosa M.M."/>
            <person name="Elias S.M."/>
            <person name="Hasan A.M."/>
            <person name="Jahan S."/>
            <person name="Shafiuddin M."/>
            <person name="Mahmood N."/>
            <person name="Shommy N.S."/>
        </authorList>
    </citation>
    <scope>NUCLEOTIDE SEQUENCE [LARGE SCALE GENOMIC DNA]</scope>
    <source>
        <strain evidence="3">cv. O-4</strain>
    </source>
</reference>
<feature type="chain" id="PRO_5012932670" evidence="1">
    <location>
        <begin position="31"/>
        <end position="89"/>
    </location>
</feature>
<accession>A0A1R3HJP1</accession>
<dbReference type="PANTHER" id="PTHR34277">
    <property type="entry name" value="CLAVATA3/ESR (CLE)-RELATED PROTEIN 26"/>
    <property type="match status" value="1"/>
</dbReference>
<name>A0A1R3HJP1_9ROSI</name>
<evidence type="ECO:0000313" key="2">
    <source>
        <dbReference type="EMBL" id="OMO70596.1"/>
    </source>
</evidence>
<dbReference type="EMBL" id="AWUE01019966">
    <property type="protein sequence ID" value="OMO70596.1"/>
    <property type="molecule type" value="Genomic_DNA"/>
</dbReference>
<dbReference type="InterPro" id="IPR039316">
    <property type="entry name" value="CLE25/26"/>
</dbReference>
<sequence>MHFQQTLKVGFWQKLMVIVLLLLFLLLVSGDQNEESMFAAMNVHSQGDKENQTVNQKQQQPQQRLRHSFDAFFSSKRRVPNASDPLHNR</sequence>
<proteinExistence type="predicted"/>
<comment type="caution">
    <text evidence="2">The sequence shown here is derived from an EMBL/GenBank/DDBJ whole genome shotgun (WGS) entry which is preliminary data.</text>
</comment>
<feature type="signal peptide" evidence="1">
    <location>
        <begin position="1"/>
        <end position="30"/>
    </location>
</feature>
<keyword evidence="3" id="KW-1185">Reference proteome</keyword>
<protein>
    <submittedName>
        <fullName evidence="2">Uncharacterized protein</fullName>
    </submittedName>
</protein>
<dbReference type="AlphaFoldDB" id="A0A1R3HJP1"/>
<keyword evidence="1" id="KW-0732">Signal</keyword>
<gene>
    <name evidence="2" type="ORF">COLO4_28570</name>
</gene>
<organism evidence="2 3">
    <name type="scientific">Corchorus olitorius</name>
    <dbReference type="NCBI Taxonomy" id="93759"/>
    <lineage>
        <taxon>Eukaryota</taxon>
        <taxon>Viridiplantae</taxon>
        <taxon>Streptophyta</taxon>
        <taxon>Embryophyta</taxon>
        <taxon>Tracheophyta</taxon>
        <taxon>Spermatophyta</taxon>
        <taxon>Magnoliopsida</taxon>
        <taxon>eudicotyledons</taxon>
        <taxon>Gunneridae</taxon>
        <taxon>Pentapetalae</taxon>
        <taxon>rosids</taxon>
        <taxon>malvids</taxon>
        <taxon>Malvales</taxon>
        <taxon>Malvaceae</taxon>
        <taxon>Grewioideae</taxon>
        <taxon>Apeibeae</taxon>
        <taxon>Corchorus</taxon>
    </lineage>
</organism>
<evidence type="ECO:0000313" key="3">
    <source>
        <dbReference type="Proteomes" id="UP000187203"/>
    </source>
</evidence>
<dbReference type="PANTHER" id="PTHR34277:SF1">
    <property type="entry name" value="CLAVATA3_ESR (CLE) GENE FAMILY MEMBER MTCLE20"/>
    <property type="match status" value="1"/>
</dbReference>